<feature type="signal peptide" evidence="8">
    <location>
        <begin position="1"/>
        <end position="21"/>
    </location>
</feature>
<reference evidence="10" key="1">
    <citation type="submission" date="2025-08" db="UniProtKB">
        <authorList>
            <consortium name="Ensembl"/>
        </authorList>
    </citation>
    <scope>IDENTIFICATION</scope>
</reference>
<keyword evidence="6" id="KW-1015">Disulfide bond</keyword>
<protein>
    <submittedName>
        <fullName evidence="10">Insulin like 6</fullName>
    </submittedName>
</protein>
<dbReference type="KEGG" id="cimi:108281444"/>
<dbReference type="GeneTree" id="ENSGT00940000154434"/>
<sequence length="215" mass="24921">MLRLLCLCLLWLGLLLVRFSGEPSDISSARKLCGRYLVKEIENQCGHANWSQFRSEEETPFTRLIPQASEKVEAFVPDQLESPQTTFPVWSRGTNPVSTSASLEEAVNSWELQSLPEYQYKKPYSPLDKTREFSSSHNINPYIRENAKFQKKSRNKIKTLSNLFWGNHPQRKRRGYSEKCCLTGCTREELSIACLPYIDFKNLKEERSSLVTKIY</sequence>
<evidence type="ECO:0000256" key="6">
    <source>
        <dbReference type="ARBA" id="ARBA00023157"/>
    </source>
</evidence>
<dbReference type="SUPFAM" id="SSF56994">
    <property type="entry name" value="Insulin-like"/>
    <property type="match status" value="1"/>
</dbReference>
<accession>A0A2K5R0T2</accession>
<dbReference type="RefSeq" id="XP_017352483.1">
    <property type="nucleotide sequence ID" value="XM_017496994.2"/>
</dbReference>
<dbReference type="InterPro" id="IPR051042">
    <property type="entry name" value="Repro_Hormone_Insulin-like"/>
</dbReference>
<dbReference type="SMART" id="SM00078">
    <property type="entry name" value="IlGF"/>
    <property type="match status" value="1"/>
</dbReference>
<evidence type="ECO:0000313" key="11">
    <source>
        <dbReference type="Proteomes" id="UP000233040"/>
    </source>
</evidence>
<dbReference type="InterPro" id="IPR022353">
    <property type="entry name" value="Insulin_CS"/>
</dbReference>
<evidence type="ECO:0000259" key="9">
    <source>
        <dbReference type="SMART" id="SM00078"/>
    </source>
</evidence>
<keyword evidence="4" id="KW-0165">Cleavage on pair of basic residues</keyword>
<comment type="subcellular location">
    <subcellularLocation>
        <location evidence="1 7">Secreted</location>
    </subcellularLocation>
</comment>
<keyword evidence="8" id="KW-0732">Signal</keyword>
<dbReference type="STRING" id="9516.ENSCCAP00000021746"/>
<comment type="similarity">
    <text evidence="2 7">Belongs to the insulin family.</text>
</comment>
<dbReference type="GeneID" id="108281444"/>
<evidence type="ECO:0000256" key="4">
    <source>
        <dbReference type="ARBA" id="ARBA00022685"/>
    </source>
</evidence>
<proteinExistence type="inferred from homology"/>
<evidence type="ECO:0000256" key="1">
    <source>
        <dbReference type="ARBA" id="ARBA00004613"/>
    </source>
</evidence>
<dbReference type="Gene3D" id="1.10.100.10">
    <property type="entry name" value="Insulin-like"/>
    <property type="match status" value="1"/>
</dbReference>
<dbReference type="InterPro" id="IPR017100">
    <property type="entry name" value="Insulin-like_pep_6"/>
</dbReference>
<reference evidence="10" key="2">
    <citation type="submission" date="2025-09" db="UniProtKB">
        <authorList>
            <consortium name="Ensembl"/>
        </authorList>
    </citation>
    <scope>IDENTIFICATION</scope>
</reference>
<dbReference type="CTD" id="11172"/>
<evidence type="ECO:0000256" key="3">
    <source>
        <dbReference type="ARBA" id="ARBA00022525"/>
    </source>
</evidence>
<name>A0A2K5R0T2_CEBIM</name>
<dbReference type="InterPro" id="IPR016179">
    <property type="entry name" value="Insulin-like"/>
</dbReference>
<gene>
    <name evidence="10" type="primary">INSL6</name>
</gene>
<dbReference type="PANTHER" id="PTHR12004:SF1">
    <property type="entry name" value="INSULIN-LIKE PEPTIDE INSL6"/>
    <property type="match status" value="1"/>
</dbReference>
<dbReference type="PIRSF" id="PIRSF037062">
    <property type="entry name" value="Insulin-like_peptide_6"/>
    <property type="match status" value="1"/>
</dbReference>
<feature type="chain" id="PRO_5014348615" evidence="8">
    <location>
        <begin position="22"/>
        <end position="215"/>
    </location>
</feature>
<evidence type="ECO:0000313" key="10">
    <source>
        <dbReference type="Ensembl" id="ENSCCAP00000021746.1"/>
    </source>
</evidence>
<dbReference type="CDD" id="cd04365">
    <property type="entry name" value="IlGF_relaxin_like"/>
    <property type="match status" value="1"/>
</dbReference>
<dbReference type="InterPro" id="IPR036438">
    <property type="entry name" value="Insulin-like_sf"/>
</dbReference>
<dbReference type="Proteomes" id="UP000233040">
    <property type="component" value="Unassembled WGS sequence"/>
</dbReference>
<dbReference type="PROSITE" id="PS00262">
    <property type="entry name" value="INSULIN"/>
    <property type="match status" value="1"/>
</dbReference>
<keyword evidence="3 7" id="KW-0964">Secreted</keyword>
<keyword evidence="5" id="KW-0372">Hormone</keyword>
<organism evidence="10 11">
    <name type="scientific">Cebus imitator</name>
    <name type="common">Panamanian white-faced capuchin</name>
    <name type="synonym">Cebus capucinus imitator</name>
    <dbReference type="NCBI Taxonomy" id="2715852"/>
    <lineage>
        <taxon>Eukaryota</taxon>
        <taxon>Metazoa</taxon>
        <taxon>Chordata</taxon>
        <taxon>Craniata</taxon>
        <taxon>Vertebrata</taxon>
        <taxon>Euteleostomi</taxon>
        <taxon>Mammalia</taxon>
        <taxon>Eutheria</taxon>
        <taxon>Euarchontoglires</taxon>
        <taxon>Primates</taxon>
        <taxon>Haplorrhini</taxon>
        <taxon>Platyrrhini</taxon>
        <taxon>Cebidae</taxon>
        <taxon>Cebinae</taxon>
        <taxon>Cebus</taxon>
    </lineage>
</organism>
<dbReference type="AlphaFoldDB" id="A0A2K5R0T2"/>
<feature type="domain" description="Insulin-like" evidence="9">
    <location>
        <begin position="30"/>
        <end position="194"/>
    </location>
</feature>
<dbReference type="PANTHER" id="PTHR12004">
    <property type="entry name" value="RELAXIN"/>
    <property type="match status" value="1"/>
</dbReference>
<dbReference type="OMA" id="SIACFPY"/>
<keyword evidence="11" id="KW-1185">Reference proteome</keyword>
<evidence type="ECO:0000256" key="2">
    <source>
        <dbReference type="ARBA" id="ARBA00009034"/>
    </source>
</evidence>
<evidence type="ECO:0000256" key="5">
    <source>
        <dbReference type="ARBA" id="ARBA00022702"/>
    </source>
</evidence>
<dbReference type="GO" id="GO:0005179">
    <property type="term" value="F:hormone activity"/>
    <property type="evidence" value="ECO:0007669"/>
    <property type="project" value="UniProtKB-KW"/>
</dbReference>
<dbReference type="Pfam" id="PF00049">
    <property type="entry name" value="Insulin"/>
    <property type="match status" value="1"/>
</dbReference>
<evidence type="ECO:0000256" key="8">
    <source>
        <dbReference type="SAM" id="SignalP"/>
    </source>
</evidence>
<dbReference type="GO" id="GO:0005576">
    <property type="term" value="C:extracellular region"/>
    <property type="evidence" value="ECO:0007669"/>
    <property type="project" value="UniProtKB-SubCell"/>
</dbReference>
<dbReference type="Ensembl" id="ENSCCAT00000039241.1">
    <property type="protein sequence ID" value="ENSCCAP00000021746.1"/>
    <property type="gene ID" value="ENSCCAG00000028704.1"/>
</dbReference>
<evidence type="ECO:0000256" key="7">
    <source>
        <dbReference type="RuleBase" id="RU000406"/>
    </source>
</evidence>